<evidence type="ECO:0000313" key="4">
    <source>
        <dbReference type="Proteomes" id="UP000306102"/>
    </source>
</evidence>
<feature type="region of interest" description="Disordered" evidence="1">
    <location>
        <begin position="142"/>
        <end position="206"/>
    </location>
</feature>
<proteinExistence type="predicted"/>
<name>A0A4S4EIS9_CAMSN</name>
<keyword evidence="2" id="KW-0812">Transmembrane</keyword>
<evidence type="ECO:0000256" key="2">
    <source>
        <dbReference type="SAM" id="Phobius"/>
    </source>
</evidence>
<reference evidence="3 4" key="1">
    <citation type="journal article" date="2018" name="Proc. Natl. Acad. Sci. U.S.A.">
        <title>Draft genome sequence of Camellia sinensis var. sinensis provides insights into the evolution of the tea genome and tea quality.</title>
        <authorList>
            <person name="Wei C."/>
            <person name="Yang H."/>
            <person name="Wang S."/>
            <person name="Zhao J."/>
            <person name="Liu C."/>
            <person name="Gao L."/>
            <person name="Xia E."/>
            <person name="Lu Y."/>
            <person name="Tai Y."/>
            <person name="She G."/>
            <person name="Sun J."/>
            <person name="Cao H."/>
            <person name="Tong W."/>
            <person name="Gao Q."/>
            <person name="Li Y."/>
            <person name="Deng W."/>
            <person name="Jiang X."/>
            <person name="Wang W."/>
            <person name="Chen Q."/>
            <person name="Zhang S."/>
            <person name="Li H."/>
            <person name="Wu J."/>
            <person name="Wang P."/>
            <person name="Li P."/>
            <person name="Shi C."/>
            <person name="Zheng F."/>
            <person name="Jian J."/>
            <person name="Huang B."/>
            <person name="Shan D."/>
            <person name="Shi M."/>
            <person name="Fang C."/>
            <person name="Yue Y."/>
            <person name="Li F."/>
            <person name="Li D."/>
            <person name="Wei S."/>
            <person name="Han B."/>
            <person name="Jiang C."/>
            <person name="Yin Y."/>
            <person name="Xia T."/>
            <person name="Zhang Z."/>
            <person name="Bennetzen J.L."/>
            <person name="Zhao S."/>
            <person name="Wan X."/>
        </authorList>
    </citation>
    <scope>NUCLEOTIDE SEQUENCE [LARGE SCALE GENOMIC DNA]</scope>
    <source>
        <strain evidence="4">cv. Shuchazao</strain>
        <tissue evidence="3">Leaf</tissue>
    </source>
</reference>
<comment type="caution">
    <text evidence="3">The sequence shown here is derived from an EMBL/GenBank/DDBJ whole genome shotgun (WGS) entry which is preliminary data.</text>
</comment>
<dbReference type="Proteomes" id="UP000306102">
    <property type="component" value="Unassembled WGS sequence"/>
</dbReference>
<feature type="compositionally biased region" description="Polar residues" evidence="1">
    <location>
        <begin position="197"/>
        <end position="206"/>
    </location>
</feature>
<evidence type="ECO:0000313" key="3">
    <source>
        <dbReference type="EMBL" id="THG16438.1"/>
    </source>
</evidence>
<feature type="compositionally biased region" description="Low complexity" evidence="1">
    <location>
        <begin position="170"/>
        <end position="196"/>
    </location>
</feature>
<evidence type="ECO:0000256" key="1">
    <source>
        <dbReference type="SAM" id="MobiDB-lite"/>
    </source>
</evidence>
<accession>A0A4S4EIS9</accession>
<protein>
    <submittedName>
        <fullName evidence="3">Uncharacterized protein</fullName>
    </submittedName>
</protein>
<sequence length="457" mass="50345">MDSVIDQMVPYGFTKDQVIFINNETERAQKGRRDAKRQDVNAAMAPYPDTTLFYLERIQRTDKPGWRGPWHTCICLASQLLSATKSTGLRVVSCKSSEAMALAVGQEGSSQDSTAASLASQKLSAIKSTGLRVASYFTNDPSNHKDHYSGSKVESDDVESAGLTNPPTAISTTSSQTHSPSSSSSTPSHPISITSQKPNFQSETQTQTHLSNPIAKAFRELEMGKSFLTFILPTATMIFALHGKDSSPGVLYSILCLLCAALVALLYGISLRDLFPGIANSFEQLGIAFIYTSFFVVLRTLNPPKSKNIETFEEGDDGAFTYLTPTPRSLNLQSFIDDRRGEQSTRKPANQSSRHCRCHHFLLDSSLVFFVNQRVERGILRLVFLFESSDFKIILITRFALHPLIKPIAEAFRELEMGKLFLTFILPTTTMVLALHGKDSSSGVLYSILCLLCAPSI</sequence>
<keyword evidence="2" id="KW-1133">Transmembrane helix</keyword>
<keyword evidence="4" id="KW-1185">Reference proteome</keyword>
<feature type="compositionally biased region" description="Basic and acidic residues" evidence="1">
    <location>
        <begin position="142"/>
        <end position="155"/>
    </location>
</feature>
<dbReference type="EMBL" id="SDRB02004094">
    <property type="protein sequence ID" value="THG16438.1"/>
    <property type="molecule type" value="Genomic_DNA"/>
</dbReference>
<gene>
    <name evidence="3" type="ORF">TEA_021693</name>
</gene>
<keyword evidence="2" id="KW-0472">Membrane</keyword>
<feature type="transmembrane region" description="Helical" evidence="2">
    <location>
        <begin position="249"/>
        <end position="269"/>
    </location>
</feature>
<dbReference type="AlphaFoldDB" id="A0A4S4EIS9"/>
<organism evidence="3 4">
    <name type="scientific">Camellia sinensis var. sinensis</name>
    <name type="common">China tea</name>
    <dbReference type="NCBI Taxonomy" id="542762"/>
    <lineage>
        <taxon>Eukaryota</taxon>
        <taxon>Viridiplantae</taxon>
        <taxon>Streptophyta</taxon>
        <taxon>Embryophyta</taxon>
        <taxon>Tracheophyta</taxon>
        <taxon>Spermatophyta</taxon>
        <taxon>Magnoliopsida</taxon>
        <taxon>eudicotyledons</taxon>
        <taxon>Gunneridae</taxon>
        <taxon>Pentapetalae</taxon>
        <taxon>asterids</taxon>
        <taxon>Ericales</taxon>
        <taxon>Theaceae</taxon>
        <taxon>Camellia</taxon>
    </lineage>
</organism>
<feature type="transmembrane region" description="Helical" evidence="2">
    <location>
        <begin position="281"/>
        <end position="301"/>
    </location>
</feature>
<feature type="transmembrane region" description="Helical" evidence="2">
    <location>
        <begin position="226"/>
        <end position="243"/>
    </location>
</feature>